<dbReference type="PANTHER" id="PTHR34107">
    <property type="entry name" value="SLL0198 PROTEIN-RELATED"/>
    <property type="match status" value="1"/>
</dbReference>
<keyword evidence="3" id="KW-1185">Reference proteome</keyword>
<evidence type="ECO:0000313" key="2">
    <source>
        <dbReference type="EMBL" id="MDG3005208.1"/>
    </source>
</evidence>
<reference evidence="2 3" key="1">
    <citation type="submission" date="2023-03" db="EMBL/GenBank/DDBJ databases">
        <title>Paludisphaera mucosa sp. nov. a novel planctomycete from northern fen.</title>
        <authorList>
            <person name="Ivanova A."/>
        </authorList>
    </citation>
    <scope>NUCLEOTIDE SEQUENCE [LARGE SCALE GENOMIC DNA]</scope>
    <source>
        <strain evidence="2 3">Pla2</strain>
    </source>
</reference>
<proteinExistence type="predicted"/>
<evidence type="ECO:0000259" key="1">
    <source>
        <dbReference type="Pfam" id="PF05685"/>
    </source>
</evidence>
<dbReference type="SUPFAM" id="SSF52980">
    <property type="entry name" value="Restriction endonuclease-like"/>
    <property type="match status" value="1"/>
</dbReference>
<accession>A0ABT6FC92</accession>
<dbReference type="RefSeq" id="WP_277861553.1">
    <property type="nucleotide sequence ID" value="NZ_JARRAG010000002.1"/>
</dbReference>
<protein>
    <submittedName>
        <fullName evidence="2">Uma2 family endonuclease</fullName>
    </submittedName>
</protein>
<dbReference type="InterPro" id="IPR012296">
    <property type="entry name" value="Nuclease_put_TT1808"/>
</dbReference>
<dbReference type="GO" id="GO:0004519">
    <property type="term" value="F:endonuclease activity"/>
    <property type="evidence" value="ECO:0007669"/>
    <property type="project" value="UniProtKB-KW"/>
</dbReference>
<evidence type="ECO:0000313" key="3">
    <source>
        <dbReference type="Proteomes" id="UP001216907"/>
    </source>
</evidence>
<name>A0ABT6FC92_9BACT</name>
<keyword evidence="2" id="KW-0378">Hydrolase</keyword>
<dbReference type="Pfam" id="PF05685">
    <property type="entry name" value="Uma2"/>
    <property type="match status" value="1"/>
</dbReference>
<dbReference type="Gene3D" id="3.90.1570.10">
    <property type="entry name" value="tt1808, chain A"/>
    <property type="match status" value="1"/>
</dbReference>
<keyword evidence="2" id="KW-0255">Endonuclease</keyword>
<gene>
    <name evidence="2" type="ORF">PZE19_15575</name>
</gene>
<dbReference type="EMBL" id="JARRAG010000002">
    <property type="protein sequence ID" value="MDG3005208.1"/>
    <property type="molecule type" value="Genomic_DNA"/>
</dbReference>
<dbReference type="InterPro" id="IPR008538">
    <property type="entry name" value="Uma2"/>
</dbReference>
<dbReference type="CDD" id="cd06260">
    <property type="entry name" value="DUF820-like"/>
    <property type="match status" value="1"/>
</dbReference>
<feature type="domain" description="Putative restriction endonuclease" evidence="1">
    <location>
        <begin position="14"/>
        <end position="179"/>
    </location>
</feature>
<organism evidence="2 3">
    <name type="scientific">Paludisphaera mucosa</name>
    <dbReference type="NCBI Taxonomy" id="3030827"/>
    <lineage>
        <taxon>Bacteria</taxon>
        <taxon>Pseudomonadati</taxon>
        <taxon>Planctomycetota</taxon>
        <taxon>Planctomycetia</taxon>
        <taxon>Isosphaerales</taxon>
        <taxon>Isosphaeraceae</taxon>
        <taxon>Paludisphaera</taxon>
    </lineage>
</organism>
<dbReference type="Proteomes" id="UP001216907">
    <property type="component" value="Unassembled WGS sequence"/>
</dbReference>
<comment type="caution">
    <text evidence="2">The sequence shown here is derived from an EMBL/GenBank/DDBJ whole genome shotgun (WGS) entry which is preliminary data.</text>
</comment>
<sequence>MATVEQTPALITAEEFARRPDSGMIEELVRGRIVMSPLPNRRHGFVCARVVYSIGRFLEDHALGRVFGNDSAIVIRRDPDTVRGADAAYYSFQRLPTDADNVGYGPEIPELAVEVLSPSDRWKDVMTKVGDYLGAGVLAVVVLDPEERTARMFEPDEGPRTLGPEDVLKFEAVLPGFEVVVGRLFE</sequence>
<dbReference type="PANTHER" id="PTHR34107:SF1">
    <property type="entry name" value="SLL0198 PROTEIN"/>
    <property type="match status" value="1"/>
</dbReference>
<dbReference type="InterPro" id="IPR011335">
    <property type="entry name" value="Restrct_endonuc-II-like"/>
</dbReference>
<keyword evidence="2" id="KW-0540">Nuclease</keyword>